<evidence type="ECO:0008006" key="3">
    <source>
        <dbReference type="Google" id="ProtNLM"/>
    </source>
</evidence>
<accession>A0A1V9ES76</accession>
<name>A0A1V9ES76_9BACT</name>
<evidence type="ECO:0000313" key="1">
    <source>
        <dbReference type="EMBL" id="OQP49007.1"/>
    </source>
</evidence>
<gene>
    <name evidence="1" type="ORF">A4H97_29430</name>
</gene>
<reference evidence="2" key="1">
    <citation type="submission" date="2016-04" db="EMBL/GenBank/DDBJ databases">
        <authorList>
            <person name="Chen L."/>
            <person name="Zhuang W."/>
            <person name="Wang G."/>
        </authorList>
    </citation>
    <scope>NUCLEOTIDE SEQUENCE [LARGE SCALE GENOMIC DNA]</scope>
    <source>
        <strain evidence="2">17621</strain>
    </source>
</reference>
<dbReference type="AlphaFoldDB" id="A0A1V9ES76"/>
<keyword evidence="2" id="KW-1185">Reference proteome</keyword>
<dbReference type="EMBL" id="LVXG01000016">
    <property type="protein sequence ID" value="OQP49007.1"/>
    <property type="molecule type" value="Genomic_DNA"/>
</dbReference>
<evidence type="ECO:0000313" key="2">
    <source>
        <dbReference type="Proteomes" id="UP000192610"/>
    </source>
</evidence>
<dbReference type="OrthoDB" id="797724at2"/>
<comment type="caution">
    <text evidence="1">The sequence shown here is derived from an EMBL/GenBank/DDBJ whole genome shotgun (WGS) entry which is preliminary data.</text>
</comment>
<sequence>MIVIQKKMDLADIEGLYEQYGNESAKNLVDIQLPNDFQEETIGVLPSLIQFIATVIRDHKLEVLKTRFKNDEEKQGLMDAAKSYLWYVCACLHWLNRFEYLNGESVKDDVRDVNRQVNELMRNYKPIGHSFMLTCFDHLPRNVGLVKMFYQPSSFMMVDEVMVEQYVNQIIVNLATKINRQVIGQLHPLLKPLNAIIYELFKNTDDWATKDRFGNPIEPSVRGLYFRYYKNYIDKIEEYSEKNASLNRYFMHPIYKADEENKISFIEISIFDSGDGFIGRWLGENYTENTSIDEEVDIVKRCLTKYQTKEDGKKGIIKGMGLDRVLQTINERGFLRIRTNKVHVFRDMVQDQYVASSDAGTIKLYDWKTLLDNQFTPYYNTKGSVITIILPLDAVSYNK</sequence>
<dbReference type="RefSeq" id="WP_081200498.1">
    <property type="nucleotide sequence ID" value="NZ_FOCZ01000008.1"/>
</dbReference>
<organism evidence="1 2">
    <name type="scientific">Niastella yeongjuensis</name>
    <dbReference type="NCBI Taxonomy" id="354355"/>
    <lineage>
        <taxon>Bacteria</taxon>
        <taxon>Pseudomonadati</taxon>
        <taxon>Bacteroidota</taxon>
        <taxon>Chitinophagia</taxon>
        <taxon>Chitinophagales</taxon>
        <taxon>Chitinophagaceae</taxon>
        <taxon>Niastella</taxon>
    </lineage>
</organism>
<dbReference type="Proteomes" id="UP000192610">
    <property type="component" value="Unassembled WGS sequence"/>
</dbReference>
<protein>
    <recommendedName>
        <fullName evidence="3">ATP-binding protein</fullName>
    </recommendedName>
</protein>
<proteinExistence type="predicted"/>